<reference evidence="2 3" key="2">
    <citation type="journal article" date="2016" name="PeerJ">
        <title>Analysis of five complete genome sequences for members of the class Peribacteria in the recently recognized Peregrinibacteria bacterial phylum.</title>
        <authorList>
            <person name="Anantharaman K."/>
            <person name="Brown C.T."/>
            <person name="Burstein D."/>
            <person name="Castelle C.J."/>
            <person name="Probst A.J."/>
            <person name="Thomas B.C."/>
            <person name="Williams K.H."/>
            <person name="Banfield J.F."/>
        </authorList>
    </citation>
    <scope>NUCLEOTIDE SEQUENCE [LARGE SCALE GENOMIC DNA]</scope>
    <source>
        <strain evidence="2">RIFOXYD1_FULL_PER-ii_59_16</strain>
    </source>
</reference>
<dbReference type="InterPro" id="IPR012336">
    <property type="entry name" value="Thioredoxin-like_fold"/>
</dbReference>
<protein>
    <recommendedName>
        <fullName evidence="1">Thioredoxin-like fold domain-containing protein</fullName>
    </recommendedName>
</protein>
<dbReference type="EMBL" id="CP013065">
    <property type="protein sequence ID" value="ALM13187.1"/>
    <property type="molecule type" value="Genomic_DNA"/>
</dbReference>
<dbReference type="KEGG" id="prf:PeribacterA2_0497"/>
<sequence length="263" mass="29855">MMQSQDRTKVWLFVALCLLILIGGYFFAEWMIGRPEPFRGAAPEQPAVPLIAPVAQPDLKKYEDIAQYTGDKPLPQEPSPYLFLTDIEPDEHIRGNPQTKVTLVEYGALTSLYTQLIHMKMGEFFEQNSDRMHWVFRHYPGTDNQNDYRSGIATECVAQQLGNDGFWAYLDLLMNERGSLLPLDLLLSFGTQVGADAVGLQTCIEGEELYDYVLEDKAMAETDTEIYVSPSFVFLNNETQSMRIVEGINTLEYMQAVLDDVSR</sequence>
<accession>A0A0S1SV14</accession>
<accession>A0A0S1SLH0</accession>
<dbReference type="STRING" id="1735162.PeribacterB2_0496"/>
<proteinExistence type="predicted"/>
<evidence type="ECO:0000313" key="2">
    <source>
        <dbReference type="EMBL" id="ALM13187.1"/>
    </source>
</evidence>
<accession>A0A0S1SQH9</accession>
<gene>
    <name evidence="2" type="ORF">PeribacterD1_0497</name>
</gene>
<name>A0A0S1STE0_9BACT</name>
<dbReference type="InterPro" id="IPR036249">
    <property type="entry name" value="Thioredoxin-like_sf"/>
</dbReference>
<dbReference type="Proteomes" id="UP000069135">
    <property type="component" value="Chromosome"/>
</dbReference>
<dbReference type="Pfam" id="PF13462">
    <property type="entry name" value="Thioredoxin_4"/>
    <property type="match status" value="1"/>
</dbReference>
<dbReference type="AlphaFoldDB" id="A0A0S1STE0"/>
<accession>A0A0S1STE0</accession>
<evidence type="ECO:0000259" key="1">
    <source>
        <dbReference type="Pfam" id="PF13462"/>
    </source>
</evidence>
<feature type="domain" description="Thioredoxin-like fold" evidence="1">
    <location>
        <begin position="89"/>
        <end position="259"/>
    </location>
</feature>
<evidence type="ECO:0000313" key="3">
    <source>
        <dbReference type="Proteomes" id="UP000069135"/>
    </source>
</evidence>
<dbReference type="SUPFAM" id="SSF52833">
    <property type="entry name" value="Thioredoxin-like"/>
    <property type="match status" value="1"/>
</dbReference>
<organism evidence="2 3">
    <name type="scientific">Candidatus Peribacter riflensis</name>
    <dbReference type="NCBI Taxonomy" id="1735162"/>
    <lineage>
        <taxon>Bacteria</taxon>
        <taxon>Candidatus Peregrinibacteriota</taxon>
        <taxon>Candidatus Peribacteria</taxon>
        <taxon>Candidatus Peribacterales</taxon>
        <taxon>Candidatus Peribacteraceae</taxon>
        <taxon>Candidatus Peribacter</taxon>
    </lineage>
</organism>
<accession>A0A0S1SHD7</accession>
<reference evidence="3" key="1">
    <citation type="submission" date="2015-10" db="EMBL/GenBank/DDBJ databases">
        <title>Analysis of five complete genome sequences for members of the class Peribacteria in the recently recognized Peregrinibacteria bacterial phylum.</title>
        <authorList>
            <person name="Anantharaman K."/>
            <person name="Brown C.T."/>
            <person name="Burstein D."/>
            <person name="Castelle C.J."/>
            <person name="Probst A.J."/>
            <person name="Thomas B.C."/>
            <person name="Williams K.H."/>
            <person name="Banfield J.F."/>
        </authorList>
    </citation>
    <scope>NUCLEOTIDE SEQUENCE [LARGE SCALE GENOMIC DNA]</scope>
</reference>
<dbReference type="Gene3D" id="3.40.30.10">
    <property type="entry name" value="Glutaredoxin"/>
    <property type="match status" value="1"/>
</dbReference>